<reference evidence="2" key="1">
    <citation type="journal article" date="2014" name="Int. J. Syst. Evol. Microbiol.">
        <title>Complete genome sequence of Corynebacterium casei LMG S-19264T (=DSM 44701T), isolated from a smear-ripened cheese.</title>
        <authorList>
            <consortium name="US DOE Joint Genome Institute (JGI-PGF)"/>
            <person name="Walter F."/>
            <person name="Albersmeier A."/>
            <person name="Kalinowski J."/>
            <person name="Ruckert C."/>
        </authorList>
    </citation>
    <scope>NUCLEOTIDE SEQUENCE</scope>
    <source>
        <strain evidence="2">VKM Ac-1940</strain>
    </source>
</reference>
<evidence type="ECO:0000256" key="1">
    <source>
        <dbReference type="SAM" id="SignalP"/>
    </source>
</evidence>
<keyword evidence="3" id="KW-1185">Reference proteome</keyword>
<dbReference type="RefSeq" id="WP_204962792.1">
    <property type="nucleotide sequence ID" value="NZ_BAAAUR010000002.1"/>
</dbReference>
<evidence type="ECO:0008006" key="4">
    <source>
        <dbReference type="Google" id="ProtNLM"/>
    </source>
</evidence>
<evidence type="ECO:0000313" key="3">
    <source>
        <dbReference type="Proteomes" id="UP001142291"/>
    </source>
</evidence>
<feature type="chain" id="PRO_5040777438" description="LppX_LprAFG lipoprotein" evidence="1">
    <location>
        <begin position="29"/>
        <end position="252"/>
    </location>
</feature>
<dbReference type="AlphaFoldDB" id="A0A9W6HJB0"/>
<gene>
    <name evidence="2" type="ORF">GCM10017591_03280</name>
</gene>
<reference evidence="2" key="2">
    <citation type="submission" date="2023-01" db="EMBL/GenBank/DDBJ databases">
        <authorList>
            <person name="Sun Q."/>
            <person name="Evtushenko L."/>
        </authorList>
    </citation>
    <scope>NUCLEOTIDE SEQUENCE</scope>
    <source>
        <strain evidence="2">VKM Ac-1940</strain>
    </source>
</reference>
<comment type="caution">
    <text evidence="2">The sequence shown here is derived from an EMBL/GenBank/DDBJ whole genome shotgun (WGS) entry which is preliminary data.</text>
</comment>
<proteinExistence type="predicted"/>
<dbReference type="EMBL" id="BSER01000001">
    <property type="protein sequence ID" value="GLJ94267.1"/>
    <property type="molecule type" value="Genomic_DNA"/>
</dbReference>
<accession>A0A9W6HJB0</accession>
<evidence type="ECO:0000313" key="2">
    <source>
        <dbReference type="EMBL" id="GLJ94267.1"/>
    </source>
</evidence>
<protein>
    <recommendedName>
        <fullName evidence="4">LppX_LprAFG lipoprotein</fullName>
    </recommendedName>
</protein>
<name>A0A9W6HJB0_9MICO</name>
<keyword evidence="1" id="KW-0732">Signal</keyword>
<dbReference type="PROSITE" id="PS51257">
    <property type="entry name" value="PROKAR_LIPOPROTEIN"/>
    <property type="match status" value="1"/>
</dbReference>
<sequence length="252" mass="26061">MRGAGPRAAALALAVLLLAGCAASPDEAATPSPQGVTAEQAQLIAIARFRSFDAGSRPFTTDLTERGTALHLQGWIDYPHGSGYVSVTSRGASFDPQALLWSASTVGITPAAPDAAGDPPLPVLPLSDSRWTSRPMDPASSRMDALLSAITALGADRPDNPLLVQQAGGLWLRADTVDGVPVQVFATPPSDEPLGVTSPPVTADSSPVRLWLDASGLILRAELRLGDDWSTVDFGTRTGADLPDMTSTGGAR</sequence>
<dbReference type="Proteomes" id="UP001142291">
    <property type="component" value="Unassembled WGS sequence"/>
</dbReference>
<organism evidence="2 3">
    <name type="scientific">Microbacterium dextranolyticum</name>
    <dbReference type="NCBI Taxonomy" id="36806"/>
    <lineage>
        <taxon>Bacteria</taxon>
        <taxon>Bacillati</taxon>
        <taxon>Actinomycetota</taxon>
        <taxon>Actinomycetes</taxon>
        <taxon>Micrococcales</taxon>
        <taxon>Microbacteriaceae</taxon>
        <taxon>Microbacterium</taxon>
    </lineage>
</organism>
<feature type="signal peptide" evidence="1">
    <location>
        <begin position="1"/>
        <end position="28"/>
    </location>
</feature>